<dbReference type="OMA" id="HIIAREH"/>
<dbReference type="GeneID" id="4353577"/>
<dbReference type="eggNOG" id="KOG1211">
    <property type="taxonomic scope" value="Eukaryota"/>
</dbReference>
<dbReference type="Proteomes" id="UP000007963">
    <property type="component" value="Unassembled WGS sequence"/>
</dbReference>
<feature type="domain" description="Amidase" evidence="1">
    <location>
        <begin position="42"/>
        <end position="176"/>
    </location>
</feature>
<evidence type="ECO:0000313" key="3">
    <source>
        <dbReference type="Proteomes" id="UP000007963"/>
    </source>
</evidence>
<dbReference type="OrthoDB" id="5423360at2759"/>
<accession>Q0CD03</accession>
<dbReference type="Pfam" id="PF01425">
    <property type="entry name" value="Amidase"/>
    <property type="match status" value="1"/>
</dbReference>
<protein>
    <recommendedName>
        <fullName evidence="1">Amidase domain-containing protein</fullName>
    </recommendedName>
</protein>
<reference evidence="3" key="1">
    <citation type="submission" date="2005-09" db="EMBL/GenBank/DDBJ databases">
        <title>Annotation of the Aspergillus terreus NIH2624 genome.</title>
        <authorList>
            <person name="Birren B.W."/>
            <person name="Lander E.S."/>
            <person name="Galagan J.E."/>
            <person name="Nusbaum C."/>
            <person name="Devon K."/>
            <person name="Henn M."/>
            <person name="Ma L.-J."/>
            <person name="Jaffe D.B."/>
            <person name="Butler J."/>
            <person name="Alvarez P."/>
            <person name="Gnerre S."/>
            <person name="Grabherr M."/>
            <person name="Kleber M."/>
            <person name="Mauceli E.W."/>
            <person name="Brockman W."/>
            <person name="Rounsley S."/>
            <person name="Young S.K."/>
            <person name="LaButti K."/>
            <person name="Pushparaj V."/>
            <person name="DeCaprio D."/>
            <person name="Crawford M."/>
            <person name="Koehrsen M."/>
            <person name="Engels R."/>
            <person name="Montgomery P."/>
            <person name="Pearson M."/>
            <person name="Howarth C."/>
            <person name="Larson L."/>
            <person name="Luoma S."/>
            <person name="White J."/>
            <person name="Alvarado L."/>
            <person name="Kodira C.D."/>
            <person name="Zeng Q."/>
            <person name="Oleary S."/>
            <person name="Yandava C."/>
            <person name="Denning D.W."/>
            <person name="Nierman W.C."/>
            <person name="Milne T."/>
            <person name="Madden K."/>
        </authorList>
    </citation>
    <scope>NUCLEOTIDE SEQUENCE [LARGE SCALE GENOMIC DNA]</scope>
    <source>
        <strain evidence="3">NIH 2624 / FGSC A1156</strain>
    </source>
</reference>
<dbReference type="EMBL" id="CH476605">
    <property type="protein sequence ID" value="EAU31604.1"/>
    <property type="molecule type" value="Genomic_DNA"/>
</dbReference>
<evidence type="ECO:0000313" key="2">
    <source>
        <dbReference type="EMBL" id="EAU31604.1"/>
    </source>
</evidence>
<name>Q0CD03_ASPTN</name>
<dbReference type="PANTHER" id="PTHR46310">
    <property type="entry name" value="AMIDASE 1"/>
    <property type="match status" value="1"/>
</dbReference>
<dbReference type="AlphaFoldDB" id="Q0CD03"/>
<dbReference type="STRING" id="341663.Q0CD03"/>
<dbReference type="PANTHER" id="PTHR46310:SF7">
    <property type="entry name" value="AMIDASE 1"/>
    <property type="match status" value="1"/>
</dbReference>
<dbReference type="SUPFAM" id="SSF75304">
    <property type="entry name" value="Amidase signature (AS) enzymes"/>
    <property type="match status" value="1"/>
</dbReference>
<gene>
    <name evidence="2" type="ORF">ATEG_08431</name>
</gene>
<sequence>MGRLHPAYRLYPDYAGAFVAPTVPTEDPYSSKPLDAAAYGETCPSCLTVAVPSRLYHKPTTEKPFAGTRVGIKDIMDLSGLRTGGSSRAYTELHGPRTENADVVQKILELGFIVVGKLKSTQFAGSEWPTCDYVDYHAPFNPRADGYQTTSGSSCGSAAAVASYGWLDFTLGTDTDTVGGFARDAVSFAKLSRALYGSANDPKFSKVGDTLGNSSLSGCMSCILTSKILQKPQKLLYPEEYWPKTSTDHDAVLESFITKLKPTSGFNEHVLA</sequence>
<dbReference type="InterPro" id="IPR023631">
    <property type="entry name" value="Amidase_dom"/>
</dbReference>
<dbReference type="HOGENOM" id="CLU_1023013_0_0_1"/>
<dbReference type="VEuPathDB" id="FungiDB:ATEG_08431"/>
<organism evidence="2 3">
    <name type="scientific">Aspergillus terreus (strain NIH 2624 / FGSC A1156)</name>
    <dbReference type="NCBI Taxonomy" id="341663"/>
    <lineage>
        <taxon>Eukaryota</taxon>
        <taxon>Fungi</taxon>
        <taxon>Dikarya</taxon>
        <taxon>Ascomycota</taxon>
        <taxon>Pezizomycotina</taxon>
        <taxon>Eurotiomycetes</taxon>
        <taxon>Eurotiomycetidae</taxon>
        <taxon>Eurotiales</taxon>
        <taxon>Aspergillaceae</taxon>
        <taxon>Aspergillus</taxon>
        <taxon>Aspergillus subgen. Circumdati</taxon>
    </lineage>
</organism>
<dbReference type="InterPro" id="IPR036928">
    <property type="entry name" value="AS_sf"/>
</dbReference>
<dbReference type="Gene3D" id="3.90.1300.10">
    <property type="entry name" value="Amidase signature (AS) domain"/>
    <property type="match status" value="1"/>
</dbReference>
<evidence type="ECO:0000259" key="1">
    <source>
        <dbReference type="Pfam" id="PF01425"/>
    </source>
</evidence>
<proteinExistence type="predicted"/>
<dbReference type="RefSeq" id="XP_001217052.1">
    <property type="nucleotide sequence ID" value="XM_001217052.1"/>
</dbReference>